<feature type="region of interest" description="Disordered" evidence="16">
    <location>
        <begin position="718"/>
        <end position="771"/>
    </location>
</feature>
<feature type="compositionally biased region" description="Low complexity" evidence="16">
    <location>
        <begin position="601"/>
        <end position="633"/>
    </location>
</feature>
<feature type="domain" description="Response regulatory" evidence="19">
    <location>
        <begin position="1641"/>
        <end position="1776"/>
    </location>
</feature>
<dbReference type="PANTHER" id="PTHR43065:SF10">
    <property type="entry name" value="PEROXIDE STRESS-ACTIVATED HISTIDINE KINASE MAK3"/>
    <property type="match status" value="1"/>
</dbReference>
<keyword evidence="12" id="KW-0675">Receptor</keyword>
<keyword evidence="5" id="KW-0808">Transferase</keyword>
<dbReference type="EMBL" id="CAJMXA010000046">
    <property type="protein sequence ID" value="CAE6413025.1"/>
    <property type="molecule type" value="Genomic_DNA"/>
</dbReference>
<evidence type="ECO:0000256" key="6">
    <source>
        <dbReference type="ARBA" id="ARBA00022741"/>
    </source>
</evidence>
<dbReference type="Proteomes" id="UP000663853">
    <property type="component" value="Unassembled WGS sequence"/>
</dbReference>
<dbReference type="GO" id="GO:0005759">
    <property type="term" value="C:mitochondrial matrix"/>
    <property type="evidence" value="ECO:0007669"/>
    <property type="project" value="UniProtKB-SubCell"/>
</dbReference>
<dbReference type="SMART" id="SM00065">
    <property type="entry name" value="GAF"/>
    <property type="match status" value="1"/>
</dbReference>
<evidence type="ECO:0000256" key="5">
    <source>
        <dbReference type="ARBA" id="ARBA00022679"/>
    </source>
</evidence>
<evidence type="ECO:0000313" key="21">
    <source>
        <dbReference type="Proteomes" id="UP000663853"/>
    </source>
</evidence>
<evidence type="ECO:0000256" key="13">
    <source>
        <dbReference type="ARBA" id="ARBA00023186"/>
    </source>
</evidence>
<evidence type="ECO:0000256" key="9">
    <source>
        <dbReference type="ARBA" id="ARBA00022991"/>
    </source>
</evidence>
<evidence type="ECO:0000256" key="1">
    <source>
        <dbReference type="ARBA" id="ARBA00004305"/>
    </source>
</evidence>
<keyword evidence="13" id="KW-0143">Chaperone</keyword>
<evidence type="ECO:0000256" key="14">
    <source>
        <dbReference type="ARBA" id="ARBA00025715"/>
    </source>
</evidence>
<feature type="compositionally biased region" description="Polar residues" evidence="16">
    <location>
        <begin position="221"/>
        <end position="237"/>
    </location>
</feature>
<dbReference type="Pfam" id="PF00512">
    <property type="entry name" value="HisKA"/>
    <property type="match status" value="1"/>
</dbReference>
<feature type="region of interest" description="Disordered" evidence="16">
    <location>
        <begin position="785"/>
        <end position="808"/>
    </location>
</feature>
<organism evidence="20 21">
    <name type="scientific">Rhizoctonia solani</name>
    <dbReference type="NCBI Taxonomy" id="456999"/>
    <lineage>
        <taxon>Eukaryota</taxon>
        <taxon>Fungi</taxon>
        <taxon>Dikarya</taxon>
        <taxon>Basidiomycota</taxon>
        <taxon>Agaricomycotina</taxon>
        <taxon>Agaricomycetes</taxon>
        <taxon>Cantharellales</taxon>
        <taxon>Ceratobasidiaceae</taxon>
        <taxon>Rhizoctonia</taxon>
    </lineage>
</organism>
<keyword evidence="9" id="KW-0157">Chromophore</keyword>
<dbReference type="GO" id="GO:0006355">
    <property type="term" value="P:regulation of DNA-templated transcription"/>
    <property type="evidence" value="ECO:0007669"/>
    <property type="project" value="InterPro"/>
</dbReference>
<feature type="modified residue" description="4-aspartylphosphate" evidence="15">
    <location>
        <position position="1691"/>
    </location>
</feature>
<dbReference type="SUPFAM" id="SSF47384">
    <property type="entry name" value="Homodimeric domain of signal transducing histidine kinase"/>
    <property type="match status" value="1"/>
</dbReference>
<keyword evidence="10" id="KW-0902">Two-component regulatory system</keyword>
<evidence type="ECO:0000256" key="12">
    <source>
        <dbReference type="ARBA" id="ARBA00023170"/>
    </source>
</evidence>
<keyword evidence="4" id="KW-0716">Sensory transduction</keyword>
<dbReference type="InterPro" id="IPR029016">
    <property type="entry name" value="GAF-like_dom_sf"/>
</dbReference>
<dbReference type="Pfam" id="PF05347">
    <property type="entry name" value="Complex1_LYR"/>
    <property type="match status" value="1"/>
</dbReference>
<dbReference type="GO" id="GO:0009584">
    <property type="term" value="P:detection of visible light"/>
    <property type="evidence" value="ECO:0007669"/>
    <property type="project" value="InterPro"/>
</dbReference>
<evidence type="ECO:0000256" key="16">
    <source>
        <dbReference type="SAM" id="MobiDB-lite"/>
    </source>
</evidence>
<dbReference type="Gene3D" id="3.40.50.2300">
    <property type="match status" value="1"/>
</dbReference>
<dbReference type="Gene3D" id="3.30.450.270">
    <property type="match status" value="1"/>
</dbReference>
<dbReference type="SMART" id="SM00387">
    <property type="entry name" value="HATPase_c"/>
    <property type="match status" value="1"/>
</dbReference>
<evidence type="ECO:0000256" key="11">
    <source>
        <dbReference type="ARBA" id="ARBA00023128"/>
    </source>
</evidence>
<dbReference type="Gene3D" id="1.10.287.130">
    <property type="match status" value="1"/>
</dbReference>
<dbReference type="InterPro" id="IPR035965">
    <property type="entry name" value="PAS-like_dom_sf"/>
</dbReference>
<dbReference type="InterPro" id="IPR013654">
    <property type="entry name" value="PAS_2"/>
</dbReference>
<dbReference type="Pfam" id="PF00360">
    <property type="entry name" value="PHY"/>
    <property type="match status" value="1"/>
</dbReference>
<dbReference type="GO" id="GO:0034553">
    <property type="term" value="P:mitochondrial respiratory chain complex II assembly"/>
    <property type="evidence" value="ECO:0007669"/>
    <property type="project" value="InterPro"/>
</dbReference>
<feature type="compositionally biased region" description="Polar residues" evidence="16">
    <location>
        <begin position="364"/>
        <end position="375"/>
    </location>
</feature>
<keyword evidence="2" id="KW-0600">Photoreceptor protein</keyword>
<dbReference type="InterPro" id="IPR003594">
    <property type="entry name" value="HATPase_dom"/>
</dbReference>
<dbReference type="SUPFAM" id="SSF52172">
    <property type="entry name" value="CheY-like"/>
    <property type="match status" value="1"/>
</dbReference>
<dbReference type="PROSITE" id="PS50046">
    <property type="entry name" value="PHYTOCHROME_2"/>
    <property type="match status" value="1"/>
</dbReference>
<feature type="compositionally biased region" description="Polar residues" evidence="16">
    <location>
        <begin position="546"/>
        <end position="557"/>
    </location>
</feature>
<keyword evidence="6" id="KW-0547">Nucleotide-binding</keyword>
<dbReference type="Pfam" id="PF00072">
    <property type="entry name" value="Response_reg"/>
    <property type="match status" value="1"/>
</dbReference>
<dbReference type="Pfam" id="PF02518">
    <property type="entry name" value="HATPase_c"/>
    <property type="match status" value="1"/>
</dbReference>
<dbReference type="Gene3D" id="3.30.450.40">
    <property type="match status" value="1"/>
</dbReference>
<accession>A0A8H3ABD8</accession>
<evidence type="ECO:0000256" key="10">
    <source>
        <dbReference type="ARBA" id="ARBA00023012"/>
    </source>
</evidence>
<dbReference type="PANTHER" id="PTHR43065">
    <property type="entry name" value="SENSOR HISTIDINE KINASE"/>
    <property type="match status" value="1"/>
</dbReference>
<dbReference type="GO" id="GO:0009881">
    <property type="term" value="F:photoreceptor activity"/>
    <property type="evidence" value="ECO:0007669"/>
    <property type="project" value="UniProtKB-KW"/>
</dbReference>
<evidence type="ECO:0000256" key="7">
    <source>
        <dbReference type="ARBA" id="ARBA00022777"/>
    </source>
</evidence>
<dbReference type="InterPro" id="IPR045295">
    <property type="entry name" value="Complex1_LYR_SDHAF1_LYRM8"/>
</dbReference>
<evidence type="ECO:0000259" key="17">
    <source>
        <dbReference type="PROSITE" id="PS50046"/>
    </source>
</evidence>
<comment type="subcellular location">
    <subcellularLocation>
        <location evidence="1">Mitochondrion matrix</location>
    </subcellularLocation>
</comment>
<dbReference type="CDD" id="cd00082">
    <property type="entry name" value="HisKA"/>
    <property type="match status" value="1"/>
</dbReference>
<dbReference type="PROSITE" id="PS50109">
    <property type="entry name" value="HIS_KIN"/>
    <property type="match status" value="1"/>
</dbReference>
<feature type="region of interest" description="Disordered" evidence="16">
    <location>
        <begin position="1477"/>
        <end position="1512"/>
    </location>
</feature>
<keyword evidence="7" id="KW-0418">Kinase</keyword>
<feature type="compositionally biased region" description="Polar residues" evidence="16">
    <location>
        <begin position="346"/>
        <end position="357"/>
    </location>
</feature>
<dbReference type="InterPro" id="IPR036890">
    <property type="entry name" value="HATPase_C_sf"/>
</dbReference>
<dbReference type="SMART" id="SM00388">
    <property type="entry name" value="HisKA"/>
    <property type="match status" value="1"/>
</dbReference>
<reference evidence="20" key="1">
    <citation type="submission" date="2021-01" db="EMBL/GenBank/DDBJ databases">
        <authorList>
            <person name="Kaushik A."/>
        </authorList>
    </citation>
    <scope>NUCLEOTIDE SEQUENCE</scope>
    <source>
        <strain evidence="20">AG6-10EEA</strain>
    </source>
</reference>
<comment type="caution">
    <text evidence="20">The sequence shown here is derived from an EMBL/GenBank/DDBJ whole genome shotgun (WGS) entry which is preliminary data.</text>
</comment>
<feature type="region of interest" description="Disordered" evidence="16">
    <location>
        <begin position="595"/>
        <end position="679"/>
    </location>
</feature>
<feature type="compositionally biased region" description="Low complexity" evidence="16">
    <location>
        <begin position="1502"/>
        <end position="1512"/>
    </location>
</feature>
<dbReference type="CDD" id="cd17546">
    <property type="entry name" value="REC_hyHK_CKI1_RcsC-like"/>
    <property type="match status" value="1"/>
</dbReference>
<feature type="compositionally biased region" description="Low complexity" evidence="16">
    <location>
        <begin position="1526"/>
        <end position="1541"/>
    </location>
</feature>
<dbReference type="InterPro" id="IPR005467">
    <property type="entry name" value="His_kinase_dom"/>
</dbReference>
<dbReference type="Gene3D" id="3.30.450.20">
    <property type="entry name" value="PAS domain"/>
    <property type="match status" value="1"/>
</dbReference>
<evidence type="ECO:0000256" key="8">
    <source>
        <dbReference type="ARBA" id="ARBA00022840"/>
    </source>
</evidence>
<dbReference type="SUPFAM" id="SSF55785">
    <property type="entry name" value="PYP-like sensor domain (PAS domain)"/>
    <property type="match status" value="1"/>
</dbReference>
<dbReference type="GO" id="GO:0000155">
    <property type="term" value="F:phosphorelay sensor kinase activity"/>
    <property type="evidence" value="ECO:0007669"/>
    <property type="project" value="InterPro"/>
</dbReference>
<dbReference type="InterPro" id="IPR003661">
    <property type="entry name" value="HisK_dim/P_dom"/>
</dbReference>
<dbReference type="InterPro" id="IPR036097">
    <property type="entry name" value="HisK_dim/P_sf"/>
</dbReference>
<protein>
    <recommendedName>
        <fullName evidence="22">Cyanobacterial phytochrome B</fullName>
    </recommendedName>
</protein>
<evidence type="ECO:0000259" key="19">
    <source>
        <dbReference type="PROSITE" id="PS50110"/>
    </source>
</evidence>
<evidence type="ECO:0008006" key="22">
    <source>
        <dbReference type="Google" id="ProtNLM"/>
    </source>
</evidence>
<dbReference type="InterPro" id="IPR004358">
    <property type="entry name" value="Sig_transdc_His_kin-like_C"/>
</dbReference>
<comment type="similarity">
    <text evidence="14">Belongs to the complex I LYR family. SDHAF1 subfamily.</text>
</comment>
<proteinExistence type="inferred from homology"/>
<feature type="compositionally biased region" description="Polar residues" evidence="16">
    <location>
        <begin position="1477"/>
        <end position="1486"/>
    </location>
</feature>
<feature type="region of interest" description="Disordered" evidence="16">
    <location>
        <begin position="1526"/>
        <end position="1577"/>
    </location>
</feature>
<evidence type="ECO:0000259" key="18">
    <source>
        <dbReference type="PROSITE" id="PS50109"/>
    </source>
</evidence>
<dbReference type="CDD" id="cd20268">
    <property type="entry name" value="Complex1_LYR_SDHAF1_LYRM8"/>
    <property type="match status" value="1"/>
</dbReference>
<feature type="region of interest" description="Disordered" evidence="16">
    <location>
        <begin position="219"/>
        <end position="256"/>
    </location>
</feature>
<evidence type="ECO:0000256" key="2">
    <source>
        <dbReference type="ARBA" id="ARBA00022543"/>
    </source>
</evidence>
<name>A0A8H3ABD8_9AGAM</name>
<dbReference type="SUPFAM" id="SSF55781">
    <property type="entry name" value="GAF domain-like"/>
    <property type="match status" value="2"/>
</dbReference>
<feature type="domain" description="Histidine kinase" evidence="18">
    <location>
        <begin position="1247"/>
        <end position="1474"/>
    </location>
</feature>
<dbReference type="PRINTS" id="PR00344">
    <property type="entry name" value="BCTRLSENSOR"/>
</dbReference>
<dbReference type="InterPro" id="IPR043150">
    <property type="entry name" value="Phytochrome_PHY_sf"/>
</dbReference>
<dbReference type="InterPro" id="IPR003018">
    <property type="entry name" value="GAF"/>
</dbReference>
<feature type="compositionally biased region" description="Low complexity" evidence="16">
    <location>
        <begin position="738"/>
        <end position="750"/>
    </location>
</feature>
<keyword evidence="8" id="KW-0067">ATP-binding</keyword>
<keyword evidence="3 15" id="KW-0597">Phosphoprotein</keyword>
<evidence type="ECO:0000256" key="15">
    <source>
        <dbReference type="PROSITE-ProRule" id="PRU00169"/>
    </source>
</evidence>
<dbReference type="SMART" id="SM00448">
    <property type="entry name" value="REC"/>
    <property type="match status" value="1"/>
</dbReference>
<dbReference type="Gene3D" id="3.30.565.10">
    <property type="entry name" value="Histidine kinase-like ATPase, C-terminal domain"/>
    <property type="match status" value="1"/>
</dbReference>
<feature type="compositionally biased region" description="Low complexity" evidence="16">
    <location>
        <begin position="304"/>
        <end position="316"/>
    </location>
</feature>
<sequence>MRRLSGLQKEVLGLYRRALRMARSKPAHSRENFNILVQYEFRVRGAVSGRDVGTIEYLVRHGKKRLDMLEDAVNKAGFTDEFAILERSLECVRSGAEGVVLRARDLRAVGWELRNLEWTTRMSDQPPPPSSPPVQPTTSYIYPVRSLLSGIQPAPEAEASPEPLVLLDGLRRDAQIRAQQSTPQPPLGVRRGIGQTTLPIQRGTIPRDESFFSAPLPTKPESASPTFFTAQSQSGSPLSRRDVIEPAGSESMRPYPADGTDGIVRLAHLSPQEANAATEAEAEGGAILHDSVDGEVIRRSVHKGSQASTSGTQAGTGTTGTGTGGSQSDSNVSRPSARRLRPPQRDPSQGRQSQTQVAVRPGVESQTVSTSGASDESQELVTVRFQHVQDEDGHHVVVGREGRLARCEDEPIRVPGAVQGFGVLIAVEEDYETGNLVVRQVSENAGELLGLPPKYLFSLDCLTQTLPDSQADILWDNVQFLHDPELDAGDATDDSPQVFLLSGWGAPGTALSDPTFGNSSGRREWTCWCAAHRPRQPQKQRDTSENDGSTSGSTSDPNKFDDEEGLSPLIVLEFELERDIFNPLYPPYTPALALDSPGIPSRSSGSTTTSGKGSSGTASGTRSAGTGSGTRSAGTGGSAGTQTVTSGGTGGSSHTEHAKEQPGTSQNIPTGTGDDAIVGTSAEQGRTGEIVGEGLTKGEVVVPVVVGTSDEPVEALADPTRPVQGRVESGETTKADGSSVTVTAVSSGETTKGGLQGTVTLPDSDPPSVGSDAVVEHELDPTEMRGLIGDDSWFPSPEDVMESTTSRSRPLRALERMRRVTRDGHGPRRGGAGAGGVGTMDVFAVLAQVNDQLGSAPDLESFLKVVVGVIKDLTQFHRVLVYQFDEQWNGQVVAELVDWSQTHDIYKGLHFPAADIPAQARGLYTINKVRLLYDRGQTTARLVVRDRSDLENPLDMTHACLRAMSPIHIKYLANMGVRASMSVSIVTFGQLWGLIACHSYGPHGMRVSFPVRQMLRLLSDSISRNIERLSYAQRLHTRKLISTVPTEQHPTGYIVSNAEDLISLFDADFGVLVIGEGAKILGPNEHGQETLLVAEYLRLKQFKCVVVSYFEQDTDGTSLMQVSQAVKTDFPDLKLPAGLDVVAGLLYVPLSPGGKDFIALMRKGQLRDVHWAGKPFKAGTEPHVFLEPRTSFKAWKETVSGRCRAWTDEQLETAGVLALVYGKFIEVWRQKETALKTNQLTNLLLSNASHEVRTPLNHIINYLEMALNGPLDSETRENLVRSHTASRSLLFTINDLLDLTRHETGNETSFNEPFDLPGTIEDAVTLYRIEAMRRQIQFVVDTTDCPQMVTGDSKKIRTVVSNLTANAVKYTEVGQISVECRRFKEPIGLRDSKEVAVEIVVADTGCGISSAKLESIFREFEQVESSIPRSGESQGLGLGLAVVARIVEQLGGQLRVDSKQSQGSRFSFLIPFALPDGSSTEQSSEPGSGKDIERSRKSSVGSAYASAPSARSANSRIEEIVDALSAPPGQISSSSSRAGIGPSPPAVQRQGSMQGHPMARVSTRPANPPPGIFPVEGSKWPVRGVKMDEFDVDKPSVSGSQAPVLEQAANRAQKQLEEHAVNVGAGKRGGKKAAPAEVQLRILVVEDDDTNRKILCKRLTMDGHEVQHTTNGQEAVQKIENDREWDCVLMDIQMPILDGFGATKAIRKLEAVTYAETSTIIADRTSMRLNGRIPIFAVSASLREKQREEMHDLGMDGWILKPIGFDRLRTIMKGITDLDQRQKDKYQPGKWEVGGWLGEPNPILRVQHS</sequence>
<dbReference type="Pfam" id="PF08446">
    <property type="entry name" value="PAS_2"/>
    <property type="match status" value="1"/>
</dbReference>
<evidence type="ECO:0000313" key="20">
    <source>
        <dbReference type="EMBL" id="CAE6413025.1"/>
    </source>
</evidence>
<feature type="domain" description="Phytochrome chromophore attachment site" evidence="17">
    <location>
        <begin position="858"/>
        <end position="1020"/>
    </location>
</feature>
<evidence type="ECO:0000256" key="3">
    <source>
        <dbReference type="ARBA" id="ARBA00022553"/>
    </source>
</evidence>
<gene>
    <name evidence="20" type="ORF">RDB_LOCUS2999</name>
</gene>
<dbReference type="GO" id="GO:0005524">
    <property type="term" value="F:ATP binding"/>
    <property type="evidence" value="ECO:0007669"/>
    <property type="project" value="UniProtKB-KW"/>
</dbReference>
<feature type="region of interest" description="Disordered" evidence="16">
    <location>
        <begin position="300"/>
        <end position="378"/>
    </location>
</feature>
<dbReference type="Pfam" id="PF01590">
    <property type="entry name" value="GAF"/>
    <property type="match status" value="1"/>
</dbReference>
<dbReference type="InterPro" id="IPR016132">
    <property type="entry name" value="Phyto_chromo_attachment"/>
</dbReference>
<dbReference type="SUPFAM" id="SSF55874">
    <property type="entry name" value="ATPase domain of HSP90 chaperone/DNA topoisomerase II/histidine kinase"/>
    <property type="match status" value="1"/>
</dbReference>
<dbReference type="PROSITE" id="PS50110">
    <property type="entry name" value="RESPONSE_REGULATORY"/>
    <property type="match status" value="1"/>
</dbReference>
<feature type="region of interest" description="Disordered" evidence="16">
    <location>
        <begin position="531"/>
        <end position="564"/>
    </location>
</feature>
<dbReference type="InterPro" id="IPR011006">
    <property type="entry name" value="CheY-like_superfamily"/>
</dbReference>
<keyword evidence="11" id="KW-0496">Mitochondrion</keyword>
<dbReference type="InterPro" id="IPR013515">
    <property type="entry name" value="Phytochrome_cen-reg"/>
</dbReference>
<dbReference type="InterPro" id="IPR008011">
    <property type="entry name" value="Complex1_LYR_dom"/>
</dbReference>
<evidence type="ECO:0000256" key="4">
    <source>
        <dbReference type="ARBA" id="ARBA00022606"/>
    </source>
</evidence>
<dbReference type="InterPro" id="IPR001789">
    <property type="entry name" value="Sig_transdc_resp-reg_receiver"/>
</dbReference>